<gene>
    <name evidence="1" type="ORF">FGO68_gene15143</name>
</gene>
<dbReference type="Proteomes" id="UP000785679">
    <property type="component" value="Unassembled WGS sequence"/>
</dbReference>
<reference evidence="1" key="1">
    <citation type="submission" date="2019-06" db="EMBL/GenBank/DDBJ databases">
        <authorList>
            <person name="Zheng W."/>
        </authorList>
    </citation>
    <scope>NUCLEOTIDE SEQUENCE</scope>
    <source>
        <strain evidence="1">QDHG01</strain>
    </source>
</reference>
<keyword evidence="2" id="KW-1185">Reference proteome</keyword>
<organism evidence="1 2">
    <name type="scientific">Halteria grandinella</name>
    <dbReference type="NCBI Taxonomy" id="5974"/>
    <lineage>
        <taxon>Eukaryota</taxon>
        <taxon>Sar</taxon>
        <taxon>Alveolata</taxon>
        <taxon>Ciliophora</taxon>
        <taxon>Intramacronucleata</taxon>
        <taxon>Spirotrichea</taxon>
        <taxon>Stichotrichia</taxon>
        <taxon>Sporadotrichida</taxon>
        <taxon>Halteriidae</taxon>
        <taxon>Halteria</taxon>
    </lineage>
</organism>
<sequence length="82" mass="9644">MLYSLDIVIEAKHQGRRPHWLNFNQTLHLVDNQLTTLSLGAQLVQISRLYQISTSKQIIEERYSFKFLTKNASVLLKMHDFL</sequence>
<protein>
    <submittedName>
        <fullName evidence="1">Uncharacterized protein</fullName>
    </submittedName>
</protein>
<proteinExistence type="predicted"/>
<dbReference type="EMBL" id="RRYP01015607">
    <property type="protein sequence ID" value="TNV75433.1"/>
    <property type="molecule type" value="Genomic_DNA"/>
</dbReference>
<comment type="caution">
    <text evidence="1">The sequence shown here is derived from an EMBL/GenBank/DDBJ whole genome shotgun (WGS) entry which is preliminary data.</text>
</comment>
<accession>A0A8J8NIM5</accession>
<evidence type="ECO:0000313" key="1">
    <source>
        <dbReference type="EMBL" id="TNV75433.1"/>
    </source>
</evidence>
<dbReference type="AlphaFoldDB" id="A0A8J8NIM5"/>
<evidence type="ECO:0000313" key="2">
    <source>
        <dbReference type="Proteomes" id="UP000785679"/>
    </source>
</evidence>
<name>A0A8J8NIM5_HALGN</name>